<evidence type="ECO:0000256" key="9">
    <source>
        <dbReference type="ARBA" id="ARBA00023136"/>
    </source>
</evidence>
<dbReference type="PANTHER" id="PTHR35091:SF2">
    <property type="entry name" value="FLAGELLAR PROTEIN FLIL"/>
    <property type="match status" value="1"/>
</dbReference>
<keyword evidence="11" id="KW-0966">Cell projection</keyword>
<keyword evidence="11" id="KW-0969">Cilium</keyword>
<dbReference type="InterPro" id="IPR005503">
    <property type="entry name" value="FliL"/>
</dbReference>
<comment type="similarity">
    <text evidence="3 10">Belongs to the FliL family.</text>
</comment>
<keyword evidence="7 10" id="KW-0283">Flagellar rotation</keyword>
<evidence type="ECO:0000256" key="7">
    <source>
        <dbReference type="ARBA" id="ARBA00022779"/>
    </source>
</evidence>
<comment type="subcellular location">
    <subcellularLocation>
        <location evidence="2">Cell membrane</location>
        <topology evidence="2">Single-pass membrane protein</topology>
    </subcellularLocation>
</comment>
<comment type="function">
    <text evidence="1 10">Controls the rotational direction of flagella during chemotaxis.</text>
</comment>
<proteinExistence type="inferred from homology"/>
<dbReference type="RefSeq" id="WP_369084251.1">
    <property type="nucleotide sequence ID" value="NZ_JBFSHR010000007.1"/>
</dbReference>
<protein>
    <recommendedName>
        <fullName evidence="10">Flagellar protein FliL</fullName>
    </recommendedName>
</protein>
<evidence type="ECO:0000256" key="5">
    <source>
        <dbReference type="ARBA" id="ARBA00022500"/>
    </source>
</evidence>
<dbReference type="Proteomes" id="UP001560267">
    <property type="component" value="Unassembled WGS sequence"/>
</dbReference>
<keyword evidence="12" id="KW-1185">Reference proteome</keyword>
<sequence>MATRTVAPDAIEEKPKKKGKKMVMIIVPVVVILAVAAYFLILKKPARPIKGTKTAALVSISYTMPTITTNLDDGHIVQAQMILELAPGDNKAEVTKNLPELNNAAILTFGGMGYSQLLPTAGRTQAAVALTNAFNTVLHTGPKPWDSVQSILFASFIVQ</sequence>
<evidence type="ECO:0000313" key="12">
    <source>
        <dbReference type="Proteomes" id="UP001560267"/>
    </source>
</evidence>
<feature type="transmembrane region" description="Helical" evidence="10">
    <location>
        <begin position="22"/>
        <end position="41"/>
    </location>
</feature>
<organism evidence="11 12">
    <name type="scientific">Ferrimicrobium acidiphilum</name>
    <dbReference type="NCBI Taxonomy" id="121039"/>
    <lineage>
        <taxon>Bacteria</taxon>
        <taxon>Bacillati</taxon>
        <taxon>Actinomycetota</taxon>
        <taxon>Acidimicrobiia</taxon>
        <taxon>Acidimicrobiales</taxon>
        <taxon>Acidimicrobiaceae</taxon>
        <taxon>Ferrimicrobium</taxon>
    </lineage>
</organism>
<evidence type="ECO:0000313" key="11">
    <source>
        <dbReference type="EMBL" id="MEX6428867.1"/>
    </source>
</evidence>
<keyword evidence="9 10" id="KW-0472">Membrane</keyword>
<keyword evidence="5 10" id="KW-0145">Chemotaxis</keyword>
<name>A0ABV3XZZ5_9ACTN</name>
<keyword evidence="6 10" id="KW-0812">Transmembrane</keyword>
<keyword evidence="11" id="KW-0282">Flagellum</keyword>
<reference evidence="11 12" key="1">
    <citation type="submission" date="2024-07" db="EMBL/GenBank/DDBJ databases">
        <title>Draft Genome Sequence of Ferrimicrobium acidiphilum Strain YE2023, Isolated from a Pulp of Bioleach Reactor.</title>
        <authorList>
            <person name="Elkina Y.A."/>
            <person name="Bulaeva A.G."/>
            <person name="Beletsky A.V."/>
            <person name="Mardanov A.V."/>
        </authorList>
    </citation>
    <scope>NUCLEOTIDE SEQUENCE [LARGE SCALE GENOMIC DNA]</scope>
    <source>
        <strain evidence="11 12">YE2023</strain>
    </source>
</reference>
<evidence type="ECO:0000256" key="10">
    <source>
        <dbReference type="RuleBase" id="RU364125"/>
    </source>
</evidence>
<dbReference type="Pfam" id="PF03748">
    <property type="entry name" value="FliL"/>
    <property type="match status" value="1"/>
</dbReference>
<accession>A0ABV3XZZ5</accession>
<evidence type="ECO:0000256" key="3">
    <source>
        <dbReference type="ARBA" id="ARBA00008281"/>
    </source>
</evidence>
<evidence type="ECO:0000256" key="2">
    <source>
        <dbReference type="ARBA" id="ARBA00004162"/>
    </source>
</evidence>
<dbReference type="PANTHER" id="PTHR35091">
    <property type="entry name" value="FLAGELLAR PROTEIN FLIL"/>
    <property type="match status" value="1"/>
</dbReference>
<evidence type="ECO:0000256" key="8">
    <source>
        <dbReference type="ARBA" id="ARBA00022989"/>
    </source>
</evidence>
<comment type="caution">
    <text evidence="11">The sequence shown here is derived from an EMBL/GenBank/DDBJ whole genome shotgun (WGS) entry which is preliminary data.</text>
</comment>
<evidence type="ECO:0000256" key="6">
    <source>
        <dbReference type="ARBA" id="ARBA00022692"/>
    </source>
</evidence>
<keyword evidence="8 10" id="KW-1133">Transmembrane helix</keyword>
<gene>
    <name evidence="11" type="ORF">AB6A68_03325</name>
</gene>
<dbReference type="EMBL" id="JBFSHR010000007">
    <property type="protein sequence ID" value="MEX6428867.1"/>
    <property type="molecule type" value="Genomic_DNA"/>
</dbReference>
<keyword evidence="4 10" id="KW-1003">Cell membrane</keyword>
<evidence type="ECO:0000256" key="1">
    <source>
        <dbReference type="ARBA" id="ARBA00002254"/>
    </source>
</evidence>
<evidence type="ECO:0000256" key="4">
    <source>
        <dbReference type="ARBA" id="ARBA00022475"/>
    </source>
</evidence>